<dbReference type="InterPro" id="IPR015590">
    <property type="entry name" value="Aldehyde_DH_dom"/>
</dbReference>
<keyword evidence="2" id="KW-0520">NAD</keyword>
<sequence>VLDFADRIEAGIVKINGETAGVEPQVPFGGMKSSSSGNREQGKAAIEFFTQTKTIYVDRSAT</sequence>
<feature type="non-terminal residue" evidence="4">
    <location>
        <position position="1"/>
    </location>
</feature>
<dbReference type="InterPro" id="IPR016163">
    <property type="entry name" value="Ald_DH_C"/>
</dbReference>
<protein>
    <recommendedName>
        <fullName evidence="3">Aldehyde dehydrogenase domain-containing protein</fullName>
    </recommendedName>
</protein>
<dbReference type="EMBL" id="UINC01035400">
    <property type="protein sequence ID" value="SVB27735.1"/>
    <property type="molecule type" value="Genomic_DNA"/>
</dbReference>
<organism evidence="4">
    <name type="scientific">marine metagenome</name>
    <dbReference type="NCBI Taxonomy" id="408172"/>
    <lineage>
        <taxon>unclassified sequences</taxon>
        <taxon>metagenomes</taxon>
        <taxon>ecological metagenomes</taxon>
    </lineage>
</organism>
<dbReference type="Pfam" id="PF00171">
    <property type="entry name" value="Aldedh"/>
    <property type="match status" value="1"/>
</dbReference>
<dbReference type="PANTHER" id="PTHR42986:SF1">
    <property type="entry name" value="BENZALDEHYDE DEHYDROGENASE YFMT"/>
    <property type="match status" value="1"/>
</dbReference>
<evidence type="ECO:0000313" key="4">
    <source>
        <dbReference type="EMBL" id="SVB27735.1"/>
    </source>
</evidence>
<feature type="domain" description="Aldehyde dehydrogenase" evidence="3">
    <location>
        <begin position="3"/>
        <end position="55"/>
    </location>
</feature>
<dbReference type="Gene3D" id="3.40.309.10">
    <property type="entry name" value="Aldehyde Dehydrogenase, Chain A, domain 2"/>
    <property type="match status" value="1"/>
</dbReference>
<dbReference type="AlphaFoldDB" id="A0A382CNT6"/>
<dbReference type="InterPro" id="IPR016161">
    <property type="entry name" value="Ald_DH/histidinol_DH"/>
</dbReference>
<gene>
    <name evidence="4" type="ORF">METZ01_LOCUS180589</name>
</gene>
<evidence type="ECO:0000256" key="1">
    <source>
        <dbReference type="ARBA" id="ARBA00009986"/>
    </source>
</evidence>
<evidence type="ECO:0000259" key="3">
    <source>
        <dbReference type="Pfam" id="PF00171"/>
    </source>
</evidence>
<dbReference type="SUPFAM" id="SSF53720">
    <property type="entry name" value="ALDH-like"/>
    <property type="match status" value="1"/>
</dbReference>
<comment type="similarity">
    <text evidence="1">Belongs to the aldehyde dehydrogenase family.</text>
</comment>
<dbReference type="GO" id="GO:0016620">
    <property type="term" value="F:oxidoreductase activity, acting on the aldehyde or oxo group of donors, NAD or NADP as acceptor"/>
    <property type="evidence" value="ECO:0007669"/>
    <property type="project" value="InterPro"/>
</dbReference>
<name>A0A382CNT6_9ZZZZ</name>
<proteinExistence type="inferred from homology"/>
<reference evidence="4" key="1">
    <citation type="submission" date="2018-05" db="EMBL/GenBank/DDBJ databases">
        <authorList>
            <person name="Lanie J.A."/>
            <person name="Ng W.-L."/>
            <person name="Kazmierczak K.M."/>
            <person name="Andrzejewski T.M."/>
            <person name="Davidsen T.M."/>
            <person name="Wayne K.J."/>
            <person name="Tettelin H."/>
            <person name="Glass J.I."/>
            <person name="Rusch D."/>
            <person name="Podicherti R."/>
            <person name="Tsui H.-C.T."/>
            <person name="Winkler M.E."/>
        </authorList>
    </citation>
    <scope>NUCLEOTIDE SEQUENCE</scope>
</reference>
<accession>A0A382CNT6</accession>
<evidence type="ECO:0000256" key="2">
    <source>
        <dbReference type="ARBA" id="ARBA00023027"/>
    </source>
</evidence>
<dbReference type="PANTHER" id="PTHR42986">
    <property type="entry name" value="BENZALDEHYDE DEHYDROGENASE YFMT"/>
    <property type="match status" value="1"/>
</dbReference>